<feature type="region of interest" description="Disordered" evidence="1">
    <location>
        <begin position="546"/>
        <end position="567"/>
    </location>
</feature>
<evidence type="ECO:0000256" key="1">
    <source>
        <dbReference type="SAM" id="MobiDB-lite"/>
    </source>
</evidence>
<sequence length="567" mass="61167">MTHDQRAETAQGPLSFDLTDRPWLPVQLFDGSQTVLSLREIFARAGSVRRLAGDVPTQDFALVRLLVAILHDALDGPQDLDDWAELWESDEPFAPVPGYLDSHRQRFDLLHPVSPFFQTPGLRTAKGEVFPLDRIVADVPNGTLFFTMRPQGAKRISFAEAACWVVHAQAYDTSGIKTGVVGDERAKAGKAYPQGVAWAGSIGGVLAEGPTLRETLLLNLIAADGPITAVGGKDRPAWRGGPARPGAAADLALRPYGVRDLYTWQSRRLLLHADADGVHGVVLTYGDPLPPQNRQGLEPMSGWRRSQAQEKKHQQALVYMPQEHDPARAAWRGLAALIAPRDHNTAPRGEPPSRLRPGLVDWIARLINERVLPDRMLIRIRTYGVVYGTQQSVVDEITEDAVTLSVVLLSEADRGLGQCAVDAVADAETAVTALGALAAALAQASGSEVEAPKDTARDLGFGALDGPYRAWLAALHPGDDPQQARAQWQQTARRTLARIGAQLVAQAGEAARQGRVIELAKGGQLWLNSASADLRFRTRLNACLPLASPPAPGSEESPGGRPRKVSA</sequence>
<dbReference type="CDD" id="cd09729">
    <property type="entry name" value="Cse1_I-E"/>
    <property type="match status" value="1"/>
</dbReference>
<dbReference type="NCBIfam" id="TIGR02547">
    <property type="entry name" value="casA_cse1"/>
    <property type="match status" value="1"/>
</dbReference>
<dbReference type="Pfam" id="PF09481">
    <property type="entry name" value="CRISPR_Cse1"/>
    <property type="match status" value="1"/>
</dbReference>
<name>Q1EQJ7_STRKN</name>
<protein>
    <recommendedName>
        <fullName evidence="3">Type I-E CRISPR-associated protein Cse1/CasA</fullName>
    </recommendedName>
</protein>
<dbReference type="InterPro" id="IPR013381">
    <property type="entry name" value="CRISPR-assoc_prot_Cse1"/>
</dbReference>
<proteinExistence type="predicted"/>
<organism evidence="2">
    <name type="scientific">Streptomyces kanamyceticus</name>
    <dbReference type="NCBI Taxonomy" id="1967"/>
    <lineage>
        <taxon>Bacteria</taxon>
        <taxon>Bacillati</taxon>
        <taxon>Actinomycetota</taxon>
        <taxon>Actinomycetes</taxon>
        <taxon>Kitasatosporales</taxon>
        <taxon>Streptomycetaceae</taxon>
        <taxon>Streptomyces</taxon>
    </lineage>
</organism>
<dbReference type="RefSeq" id="WP_055550872.1">
    <property type="nucleotide sequence ID" value="NZ_CP023699.1"/>
</dbReference>
<evidence type="ECO:0000313" key="2">
    <source>
        <dbReference type="EMBL" id="BAE95523.1"/>
    </source>
</evidence>
<dbReference type="EMBL" id="AB254080">
    <property type="protein sequence ID" value="BAE95523.1"/>
    <property type="molecule type" value="Genomic_DNA"/>
</dbReference>
<accession>Q1EQJ7</accession>
<dbReference type="AlphaFoldDB" id="Q1EQJ7"/>
<evidence type="ECO:0008006" key="3">
    <source>
        <dbReference type="Google" id="ProtNLM"/>
    </source>
</evidence>
<dbReference type="Gene3D" id="1.10.132.100">
    <property type="match status" value="1"/>
</dbReference>
<reference evidence="2" key="1">
    <citation type="journal article" date="2006" name="Proc. Natl. Acad. Sci. U.S.A.">
        <title>Amplification of the entire kanamycin biosynthetic gene cluster during empirical strain improvement of Streptomyces kanamyceticus.</title>
        <authorList>
            <person name="Yanai K."/>
            <person name="Murakami T."/>
            <person name="Bibb M."/>
        </authorList>
    </citation>
    <scope>NUCLEOTIDE SEQUENCE</scope>
    <source>
        <strain evidence="2">NBRC 13414</strain>
    </source>
</reference>